<dbReference type="Gene3D" id="3.10.450.50">
    <property type="match status" value="1"/>
</dbReference>
<dbReference type="Pfam" id="PF24125">
    <property type="entry name" value="Cds6_C"/>
    <property type="match status" value="1"/>
</dbReference>
<dbReference type="InterPro" id="IPR019734">
    <property type="entry name" value="TPR_rpt"/>
</dbReference>
<dbReference type="PANTHER" id="PTHR44858:SF1">
    <property type="entry name" value="UDP-N-ACETYLGLUCOSAMINE--PEPTIDE N-ACETYLGLUCOSAMINYLTRANSFERASE SPINDLY-RELATED"/>
    <property type="match status" value="1"/>
</dbReference>
<evidence type="ECO:0000256" key="4">
    <source>
        <dbReference type="SAM" id="MobiDB-lite"/>
    </source>
</evidence>
<gene>
    <name evidence="6" type="ORF">CtesDRAFT_PD2086</name>
</gene>
<feature type="compositionally biased region" description="Low complexity" evidence="4">
    <location>
        <begin position="262"/>
        <end position="276"/>
    </location>
</feature>
<feature type="domain" description="Cds6 C-terminal" evidence="5">
    <location>
        <begin position="304"/>
        <end position="407"/>
    </location>
</feature>
<dbReference type="SUPFAM" id="SSF54427">
    <property type="entry name" value="NTF2-like"/>
    <property type="match status" value="1"/>
</dbReference>
<dbReference type="PROSITE" id="PS50005">
    <property type="entry name" value="TPR"/>
    <property type="match status" value="1"/>
</dbReference>
<keyword evidence="1" id="KW-0677">Repeat</keyword>
<evidence type="ECO:0000256" key="1">
    <source>
        <dbReference type="ARBA" id="ARBA00022737"/>
    </source>
</evidence>
<evidence type="ECO:0000313" key="6">
    <source>
        <dbReference type="EMBL" id="EED67140.1"/>
    </source>
</evidence>
<dbReference type="InterPro" id="IPR050498">
    <property type="entry name" value="Ycf3"/>
</dbReference>
<evidence type="ECO:0000256" key="3">
    <source>
        <dbReference type="PROSITE-ProRule" id="PRU00339"/>
    </source>
</evidence>
<dbReference type="eggNOG" id="COG0457">
    <property type="taxonomic scope" value="Bacteria"/>
</dbReference>
<organism evidence="6 7">
    <name type="scientific">Comamonas testosteroni (strain DSM 14576 / KF-1)</name>
    <name type="common">Pseudomonas testosteroni</name>
    <dbReference type="NCBI Taxonomy" id="399795"/>
    <lineage>
        <taxon>Bacteria</taxon>
        <taxon>Pseudomonadati</taxon>
        <taxon>Pseudomonadota</taxon>
        <taxon>Betaproteobacteria</taxon>
        <taxon>Burkholderiales</taxon>
        <taxon>Comamonadaceae</taxon>
        <taxon>Comamonas</taxon>
    </lineage>
</organism>
<dbReference type="SMART" id="SM00028">
    <property type="entry name" value="TPR"/>
    <property type="match status" value="2"/>
</dbReference>
<evidence type="ECO:0000313" key="7">
    <source>
        <dbReference type="Proteomes" id="UP000003039"/>
    </source>
</evidence>
<evidence type="ECO:0000259" key="5">
    <source>
        <dbReference type="Pfam" id="PF24125"/>
    </source>
</evidence>
<dbReference type="RefSeq" id="WP_003054540.1">
    <property type="nucleotide sequence ID" value="NZ_AAUJ02000001.1"/>
</dbReference>
<dbReference type="Pfam" id="PF13432">
    <property type="entry name" value="TPR_16"/>
    <property type="match status" value="1"/>
</dbReference>
<name>B7WRF5_COMTK</name>
<proteinExistence type="predicted"/>
<dbReference type="EMBL" id="AAUJ02000001">
    <property type="protein sequence ID" value="EED67140.1"/>
    <property type="molecule type" value="Genomic_DNA"/>
</dbReference>
<comment type="caution">
    <text evidence="6">The sequence shown here is derived from an EMBL/GenBank/DDBJ whole genome shotgun (WGS) entry which is preliminary data.</text>
</comment>
<dbReference type="Gene3D" id="1.25.40.10">
    <property type="entry name" value="Tetratricopeptide repeat domain"/>
    <property type="match status" value="1"/>
</dbReference>
<dbReference type="InterPro" id="IPR011990">
    <property type="entry name" value="TPR-like_helical_dom_sf"/>
</dbReference>
<feature type="repeat" description="TPR" evidence="3">
    <location>
        <begin position="108"/>
        <end position="141"/>
    </location>
</feature>
<dbReference type="Proteomes" id="UP000003039">
    <property type="component" value="Unassembled WGS sequence"/>
</dbReference>
<protein>
    <submittedName>
        <fullName evidence="6">TPR repeat-containing protein</fullName>
    </submittedName>
</protein>
<accession>B7WRF5</accession>
<feature type="region of interest" description="Disordered" evidence="4">
    <location>
        <begin position="262"/>
        <end position="282"/>
    </location>
</feature>
<sequence length="411" mass="44464" precursor="true">MLNASRFLSVMSGHGVSLVFRPLAALVIGLGGACGSAYASQEAIDEVAKLVEQGKVAQASKQADSYLKQNPGNIQMRFLQGVIAAEQKKNSQAIKVFTALTQDYPNLPEPYNNLAVLYAAEGKERKASEILELAIRTNPSYATAHENLGDLYARMASEAYSKALQLDSRRQAIQPKLALITQIFPQPEAVSKIAEVKGAAGSVLPVRPTKVDEAKLLSSASPLPATPTASRVRGGEVASQIINIEDTRARVPLEVKTEIKPAAADKASQSQKNQSSKRVEPDVITATKQSVDVKDSKDVSVQAVEKAVASWAAAWAGQDLDRYLGAYSDHFTPSDGTSLAKWKEIRRQRIVSKSAITVVILDTVVRIDGDTATAKFRQNYAADSLKTTTKKTLKFQYENGYWRIINEATGA</sequence>
<dbReference type="AlphaFoldDB" id="B7WRF5"/>
<dbReference type="OrthoDB" id="5294075at2"/>
<dbReference type="InterPro" id="IPR056203">
    <property type="entry name" value="Cds6_C"/>
</dbReference>
<dbReference type="InterPro" id="IPR032710">
    <property type="entry name" value="NTF2-like_dom_sf"/>
</dbReference>
<reference evidence="6 7" key="1">
    <citation type="journal article" date="2004" name="Appl. Environ. Microbiol.">
        <title>Mineralization of individual congeners of linear alkylbenzenesulfonate by defined pairs of heterotrophic bacteria.</title>
        <authorList>
            <person name="Schleheck D."/>
            <person name="Knepper T.P."/>
            <person name="Fischer K."/>
            <person name="Cook A.M."/>
        </authorList>
    </citation>
    <scope>NUCLEOTIDE SEQUENCE [LARGE SCALE GENOMIC DNA]</scope>
    <source>
        <strain evidence="7">DSM 14576 / KF-1</strain>
    </source>
</reference>
<evidence type="ECO:0000256" key="2">
    <source>
        <dbReference type="ARBA" id="ARBA00022803"/>
    </source>
</evidence>
<dbReference type="SUPFAM" id="SSF48452">
    <property type="entry name" value="TPR-like"/>
    <property type="match status" value="1"/>
</dbReference>
<dbReference type="PROSITE" id="PS51257">
    <property type="entry name" value="PROKAR_LIPOPROTEIN"/>
    <property type="match status" value="1"/>
</dbReference>
<keyword evidence="2 3" id="KW-0802">TPR repeat</keyword>
<dbReference type="PANTHER" id="PTHR44858">
    <property type="entry name" value="TETRATRICOPEPTIDE REPEAT PROTEIN 6"/>
    <property type="match status" value="1"/>
</dbReference>